<accession>A0A920CQU3</accession>
<dbReference type="EMBL" id="BORT01000003">
    <property type="protein sequence ID" value="GIO46389.1"/>
    <property type="molecule type" value="Genomic_DNA"/>
</dbReference>
<evidence type="ECO:0000313" key="2">
    <source>
        <dbReference type="Proteomes" id="UP000682811"/>
    </source>
</evidence>
<gene>
    <name evidence="1" type="ORF">J34TS1_11540</name>
</gene>
<comment type="caution">
    <text evidence="1">The sequence shown here is derived from an EMBL/GenBank/DDBJ whole genome shotgun (WGS) entry which is preliminary data.</text>
</comment>
<protein>
    <submittedName>
        <fullName evidence="1">Uncharacterized protein</fullName>
    </submittedName>
</protein>
<dbReference type="AlphaFoldDB" id="A0A920CQU3"/>
<organism evidence="1 2">
    <name type="scientific">Paenibacillus azoreducens</name>
    <dbReference type="NCBI Taxonomy" id="116718"/>
    <lineage>
        <taxon>Bacteria</taxon>
        <taxon>Bacillati</taxon>
        <taxon>Bacillota</taxon>
        <taxon>Bacilli</taxon>
        <taxon>Bacillales</taxon>
        <taxon>Paenibacillaceae</taxon>
        <taxon>Paenibacillus</taxon>
    </lineage>
</organism>
<keyword evidence="2" id="KW-1185">Reference proteome</keyword>
<evidence type="ECO:0000313" key="1">
    <source>
        <dbReference type="EMBL" id="GIO46389.1"/>
    </source>
</evidence>
<dbReference type="Proteomes" id="UP000682811">
    <property type="component" value="Unassembled WGS sequence"/>
</dbReference>
<name>A0A920CQU3_9BACL</name>
<reference evidence="1 2" key="1">
    <citation type="submission" date="2021-03" db="EMBL/GenBank/DDBJ databases">
        <title>Antimicrobial resistance genes in bacteria isolated from Japanese honey, and their potential for conferring macrolide and lincosamide resistance in the American foulbrood pathogen Paenibacillus larvae.</title>
        <authorList>
            <person name="Okamoto M."/>
            <person name="Kumagai M."/>
            <person name="Kanamori H."/>
            <person name="Takamatsu D."/>
        </authorList>
    </citation>
    <scope>NUCLEOTIDE SEQUENCE [LARGE SCALE GENOMIC DNA]</scope>
    <source>
        <strain evidence="1 2">J34TS1</strain>
    </source>
</reference>
<sequence length="42" mass="4897">MAVTYYWTSPNLSLRVVQSEDIIIFDMLDDETGIIMRVFALE</sequence>
<proteinExistence type="predicted"/>